<name>A0ACC0V8I5_9HYPO</name>
<comment type="caution">
    <text evidence="1">The sequence shown here is derived from an EMBL/GenBank/DDBJ whole genome shotgun (WGS) entry which is preliminary data.</text>
</comment>
<evidence type="ECO:0000313" key="1">
    <source>
        <dbReference type="EMBL" id="KAI9902710.1"/>
    </source>
</evidence>
<dbReference type="Proteomes" id="UP001163324">
    <property type="component" value="Chromosome 2"/>
</dbReference>
<reference evidence="1" key="1">
    <citation type="submission" date="2022-10" db="EMBL/GenBank/DDBJ databases">
        <title>Complete Genome of Trichothecium roseum strain YXFP-22015, a Plant Pathogen Isolated from Citrus.</title>
        <authorList>
            <person name="Wang Y."/>
            <person name="Zhu L."/>
        </authorList>
    </citation>
    <scope>NUCLEOTIDE SEQUENCE</scope>
    <source>
        <strain evidence="1">YXFP-22015</strain>
    </source>
</reference>
<organism evidence="1 2">
    <name type="scientific">Trichothecium roseum</name>
    <dbReference type="NCBI Taxonomy" id="47278"/>
    <lineage>
        <taxon>Eukaryota</taxon>
        <taxon>Fungi</taxon>
        <taxon>Dikarya</taxon>
        <taxon>Ascomycota</taxon>
        <taxon>Pezizomycotina</taxon>
        <taxon>Sordariomycetes</taxon>
        <taxon>Hypocreomycetidae</taxon>
        <taxon>Hypocreales</taxon>
        <taxon>Hypocreales incertae sedis</taxon>
        <taxon>Trichothecium</taxon>
    </lineage>
</organism>
<evidence type="ECO:0000313" key="2">
    <source>
        <dbReference type="Proteomes" id="UP001163324"/>
    </source>
</evidence>
<accession>A0ACC0V8I5</accession>
<proteinExistence type="predicted"/>
<sequence>MNGNTGLARGKRKASDSPDAPPTKRAVNGMSPSDDGDYDVEYVEYEDVSDMADAEMLLGTPTSLGEWQDAIQKVVRNVVAIRFCQTCSFDTDPALTSEATGFVVDAERGYIMTNRHVVGPGPFWGYCVFDNHEEVDCYPVYRDPVHDFGILRYDPKAIKYMTVDGLDLRPEYVKVGVEIRVIGNDAGEKLSILSGVISRLDRNAPEYGEGYSDFNTCYYQANAAASGGSSGSPVISKDGSAIALQAGGRSDGASTDYFLPLDRPLRALQCIQQGKPITRGDIQCQFLFKPFDECRRLGLSPEWEAELRKEFPNQFNLLVAEIILPEGPSYGKIKEGDVLIKVNGELINQFLRLDDILDSNVGKTIKFHLQRGGKDVEVDIEVGDLHAITPDRFVSVAGASFHNLSYQQARLYAVAVRGVYVCEAAGSFRFESPDNGWIIQTIDHKPTPDLDTFIEVMRAIPDKSRVVVTYKHLRDLHTLNTTVIHIDRHWAAKMKMAIRNDVTGLWDFTNIGDPLPPLPIKRTSARFIELDHMPSQGIADLIHSFVHVNCSMPIKLDGFPKSRRWGMGLVIDAEKGLVLISRSIVPYDLCDITVTIADTIAVEGKVFFLHPLQNYAIIKYDPALVDAPVKSARLSNEKLMQGAKTYFVGHNRIGRVVHASTTVTEVTAVAIPANSGAPRYRAINVDAITIDSQLGSTCNSGVLVAQDGTVQALWLSYLGERSHCSQRDEEYYLGLGTSSLLPVLAAIEKGENPSLRILSVELRAIQMNQAKVMGVSDQWVDMVTQANRSHHQLFMVTKRFFERGEPAVHLVEGDIVLTLNGKICTTISDFDVMYGAEVLDAVIVRQRQTLELKLPTVPADDVETDHAVSFCGAVFHRPHQAVRQQISKLHSEVYVSSRIRGSPAYQYGVAPTNFITHVNGEPTPDLTSFIAATRKIPDNTYFRLTAVTFDSVNWVITMKRNDHYFPTMEWIKDSAEPCGWRRVTYEGSQVFLGEAVDGVLPVSEDADEE</sequence>
<gene>
    <name evidence="1" type="ORF">N3K66_002062</name>
</gene>
<protein>
    <submittedName>
        <fullName evidence="1">Uncharacterized protein</fullName>
    </submittedName>
</protein>
<dbReference type="EMBL" id="CM047941">
    <property type="protein sequence ID" value="KAI9902710.1"/>
    <property type="molecule type" value="Genomic_DNA"/>
</dbReference>
<keyword evidence="2" id="KW-1185">Reference proteome</keyword>